<evidence type="ECO:0000256" key="2">
    <source>
        <dbReference type="ARBA" id="ARBA00006168"/>
    </source>
</evidence>
<dbReference type="Pfam" id="PF03215">
    <property type="entry name" value="Rad17"/>
    <property type="match status" value="1"/>
</dbReference>
<dbReference type="OrthoDB" id="10265971at2759"/>
<reference evidence="11" key="1">
    <citation type="journal article" date="2014" name="Proc. Natl. Acad. Sci. U.S.A.">
        <title>Extensive sampling of basidiomycete genomes demonstrates inadequacy of the white-rot/brown-rot paradigm for wood decay fungi.</title>
        <authorList>
            <person name="Riley R."/>
            <person name="Salamov A.A."/>
            <person name="Brown D.W."/>
            <person name="Nagy L.G."/>
            <person name="Floudas D."/>
            <person name="Held B.W."/>
            <person name="Levasseur A."/>
            <person name="Lombard V."/>
            <person name="Morin E."/>
            <person name="Otillar R."/>
            <person name="Lindquist E.A."/>
            <person name="Sun H."/>
            <person name="LaButti K.M."/>
            <person name="Schmutz J."/>
            <person name="Jabbour D."/>
            <person name="Luo H."/>
            <person name="Baker S.E."/>
            <person name="Pisabarro A.G."/>
            <person name="Walton J.D."/>
            <person name="Blanchette R.A."/>
            <person name="Henrissat B."/>
            <person name="Martin F."/>
            <person name="Cullen D."/>
            <person name="Hibbett D.S."/>
            <person name="Grigoriev I.V."/>
        </authorList>
    </citation>
    <scope>NUCLEOTIDE SEQUENCE [LARGE SCALE GENOMIC DNA]</scope>
    <source>
        <strain evidence="11">CBS 339.88</strain>
    </source>
</reference>
<dbReference type="InterPro" id="IPR027417">
    <property type="entry name" value="P-loop_NTPase"/>
</dbReference>
<feature type="compositionally biased region" description="Polar residues" evidence="8">
    <location>
        <begin position="50"/>
        <end position="75"/>
    </location>
</feature>
<evidence type="ECO:0000256" key="3">
    <source>
        <dbReference type="ARBA" id="ARBA00022741"/>
    </source>
</evidence>
<sequence>MAPKALSQTQGTQKKPKPASTRAKKVKLGGDGPSSSAPLKMSRLDPLTAFSRNAIPTTTQTNGSSRGSNVLSQSVKGKGKAAEKARVTSPSTSANDTDDTLWVDKYEPTTEAELAVHVRKVEDVRRWLTEAFDGGPSGKLTKYRRILALTGPAGTGKTSTIRVLAREMGFEILEWRNSIGELAPFANRSESPYQGSSSDRLQPELNTDYEGLFTKFEAFLARASTCQNIFGSSSSAPASHSRSPETSSNRRIILLEDLPNILHPKTQAQFHEALNSLVTSASSNPPVPLVIIISDAGMRGEASDERRAGGGWGRDKAQIVDVRTVLSKELLGGPYVAEIGFNPIAPTLLHKALQAMLNTHFSANSISPSKEFLDVIVESANGDIRSAIMALQFACVMEIPTKKKKMNGQQGSSTAVLGAVTRREQSLALFHLLGKVLYNKRKDDPPSSSASVKDLKKERDLDAALKDCAKLPEHLHHHERRTSRVDVDALYADSPIDTSLFSLYVHQNYTQFCNEVEESEGIADWLSWVDSSGGEMWYQANPHQFHLLTLGTLHSLPSPVPRRSQKYFKPEFFSFLQKEKDAWDGVRATQDWLAESEIRRDSSGWRTGGWTKNDVVLELGGVLKAQDIFLDHKSKPPHMHRLFSRLEFSRTGSFSRAQQLNEGDVEADQGFDLDDRDLDLISPSKTKEETGGWLESDDIDEFD</sequence>
<evidence type="ECO:0000256" key="1">
    <source>
        <dbReference type="ARBA" id="ARBA00004123"/>
    </source>
</evidence>
<evidence type="ECO:0000256" key="5">
    <source>
        <dbReference type="ARBA" id="ARBA00022840"/>
    </source>
</evidence>
<dbReference type="SUPFAM" id="SSF52540">
    <property type="entry name" value="P-loop containing nucleoside triphosphate hydrolases"/>
    <property type="match status" value="1"/>
</dbReference>
<feature type="domain" description="Checkpoint protein RAD24-like helical bundle" evidence="9">
    <location>
        <begin position="424"/>
        <end position="532"/>
    </location>
</feature>
<evidence type="ECO:0000259" key="9">
    <source>
        <dbReference type="Pfam" id="PF25812"/>
    </source>
</evidence>
<keyword evidence="5" id="KW-0067">ATP-binding</keyword>
<keyword evidence="4" id="KW-0227">DNA damage</keyword>
<keyword evidence="6" id="KW-0539">Nucleus</keyword>
<dbReference type="PANTHER" id="PTHR12172:SF0">
    <property type="entry name" value="CELL CYCLE CHECKPOINT PROTEIN RAD17"/>
    <property type="match status" value="1"/>
</dbReference>
<accession>A0A067SGZ0</accession>
<dbReference type="InterPro" id="IPR057927">
    <property type="entry name" value="RAD24-like_helical"/>
</dbReference>
<dbReference type="InterPro" id="IPR004582">
    <property type="entry name" value="Checkpoint_prot_Rad17_Rad24"/>
</dbReference>
<dbReference type="AlphaFoldDB" id="A0A067SGZ0"/>
<protein>
    <recommendedName>
        <fullName evidence="9">Checkpoint protein RAD24-like helical bundle domain-containing protein</fullName>
    </recommendedName>
</protein>
<evidence type="ECO:0000256" key="4">
    <source>
        <dbReference type="ARBA" id="ARBA00022763"/>
    </source>
</evidence>
<comment type="subcellular location">
    <subcellularLocation>
        <location evidence="1">Nucleus</location>
    </subcellularLocation>
</comment>
<evidence type="ECO:0000313" key="10">
    <source>
        <dbReference type="EMBL" id="KDR70220.1"/>
    </source>
</evidence>
<gene>
    <name evidence="10" type="ORF">GALMADRAFT_255090</name>
</gene>
<evidence type="ECO:0000256" key="6">
    <source>
        <dbReference type="ARBA" id="ARBA00023242"/>
    </source>
</evidence>
<dbReference type="GO" id="GO:0003689">
    <property type="term" value="F:DNA clamp loader activity"/>
    <property type="evidence" value="ECO:0007669"/>
    <property type="project" value="TreeGrafter"/>
</dbReference>
<evidence type="ECO:0000256" key="8">
    <source>
        <dbReference type="SAM" id="MobiDB-lite"/>
    </source>
</evidence>
<dbReference type="PANTHER" id="PTHR12172">
    <property type="entry name" value="CELL CYCLE CHECKPOINT PROTEIN RAD17"/>
    <property type="match status" value="1"/>
</dbReference>
<feature type="compositionally biased region" description="Polar residues" evidence="8">
    <location>
        <begin position="1"/>
        <end position="13"/>
    </location>
</feature>
<dbReference type="GO" id="GO:0005634">
    <property type="term" value="C:nucleus"/>
    <property type="evidence" value="ECO:0007669"/>
    <property type="project" value="UniProtKB-SubCell"/>
</dbReference>
<keyword evidence="3" id="KW-0547">Nucleotide-binding</keyword>
<feature type="region of interest" description="Disordered" evidence="8">
    <location>
        <begin position="665"/>
        <end position="703"/>
    </location>
</feature>
<keyword evidence="7" id="KW-0131">Cell cycle</keyword>
<dbReference type="STRING" id="685588.A0A067SGZ0"/>
<keyword evidence="11" id="KW-1185">Reference proteome</keyword>
<dbReference type="GO" id="GO:0005524">
    <property type="term" value="F:ATP binding"/>
    <property type="evidence" value="ECO:0007669"/>
    <property type="project" value="UniProtKB-KW"/>
</dbReference>
<evidence type="ECO:0000256" key="7">
    <source>
        <dbReference type="ARBA" id="ARBA00023306"/>
    </source>
</evidence>
<feature type="region of interest" description="Disordered" evidence="8">
    <location>
        <begin position="1"/>
        <end position="99"/>
    </location>
</feature>
<dbReference type="Pfam" id="PF25812">
    <property type="entry name" value="RAD24_helical"/>
    <property type="match status" value="1"/>
</dbReference>
<dbReference type="GO" id="GO:0006281">
    <property type="term" value="P:DNA repair"/>
    <property type="evidence" value="ECO:0007669"/>
    <property type="project" value="InterPro"/>
</dbReference>
<dbReference type="Gene3D" id="3.40.50.300">
    <property type="entry name" value="P-loop containing nucleotide triphosphate hydrolases"/>
    <property type="match status" value="1"/>
</dbReference>
<dbReference type="GO" id="GO:0003682">
    <property type="term" value="F:chromatin binding"/>
    <property type="evidence" value="ECO:0007669"/>
    <property type="project" value="TreeGrafter"/>
</dbReference>
<dbReference type="EMBL" id="KL142398">
    <property type="protein sequence ID" value="KDR70220.1"/>
    <property type="molecule type" value="Genomic_DNA"/>
</dbReference>
<dbReference type="GO" id="GO:0000077">
    <property type="term" value="P:DNA damage checkpoint signaling"/>
    <property type="evidence" value="ECO:0007669"/>
    <property type="project" value="TreeGrafter"/>
</dbReference>
<evidence type="ECO:0000313" key="11">
    <source>
        <dbReference type="Proteomes" id="UP000027222"/>
    </source>
</evidence>
<feature type="compositionally biased region" description="Acidic residues" evidence="8">
    <location>
        <begin position="665"/>
        <end position="677"/>
    </location>
</feature>
<dbReference type="HOGENOM" id="CLU_018598_1_0_1"/>
<comment type="similarity">
    <text evidence="2">Belongs to the rad17/RAD24 family.</text>
</comment>
<dbReference type="Proteomes" id="UP000027222">
    <property type="component" value="Unassembled WGS sequence"/>
</dbReference>
<feature type="compositionally biased region" description="Basic residues" evidence="8">
    <location>
        <begin position="14"/>
        <end position="27"/>
    </location>
</feature>
<proteinExistence type="inferred from homology"/>
<name>A0A067SGZ0_GALM3</name>
<dbReference type="GO" id="GO:0033314">
    <property type="term" value="P:mitotic DNA replication checkpoint signaling"/>
    <property type="evidence" value="ECO:0007669"/>
    <property type="project" value="TreeGrafter"/>
</dbReference>
<organism evidence="10 11">
    <name type="scientific">Galerina marginata (strain CBS 339.88)</name>
    <dbReference type="NCBI Taxonomy" id="685588"/>
    <lineage>
        <taxon>Eukaryota</taxon>
        <taxon>Fungi</taxon>
        <taxon>Dikarya</taxon>
        <taxon>Basidiomycota</taxon>
        <taxon>Agaricomycotina</taxon>
        <taxon>Agaricomycetes</taxon>
        <taxon>Agaricomycetidae</taxon>
        <taxon>Agaricales</taxon>
        <taxon>Agaricineae</taxon>
        <taxon>Strophariaceae</taxon>
        <taxon>Galerina</taxon>
    </lineage>
</organism>